<evidence type="ECO:0000256" key="2">
    <source>
        <dbReference type="ARBA" id="ARBA00023002"/>
    </source>
</evidence>
<dbReference type="NCBIfam" id="NF047420">
    <property type="entry name" value="EF_P_mod_YmfI"/>
    <property type="match status" value="1"/>
</dbReference>
<dbReference type="PRINTS" id="PR00080">
    <property type="entry name" value="SDRFAMILY"/>
</dbReference>
<dbReference type="Pfam" id="PF00106">
    <property type="entry name" value="adh_short"/>
    <property type="match status" value="1"/>
</dbReference>
<dbReference type="AlphaFoldDB" id="A0A1G5FQJ8"/>
<accession>A0A1G5FQJ8</accession>
<keyword evidence="3" id="KW-0753">Steroid metabolism</keyword>
<dbReference type="Gene3D" id="3.40.50.720">
    <property type="entry name" value="NAD(P)-binding Rossmann-like Domain"/>
    <property type="match status" value="1"/>
</dbReference>
<dbReference type="PRINTS" id="PR00081">
    <property type="entry name" value="GDHRDH"/>
</dbReference>
<dbReference type="Proteomes" id="UP000183047">
    <property type="component" value="Unassembled WGS sequence"/>
</dbReference>
<dbReference type="FunFam" id="3.40.50.720:FF:000173">
    <property type="entry name" value="3-oxoacyl-[acyl-carrier protein] reductase"/>
    <property type="match status" value="1"/>
</dbReference>
<dbReference type="SUPFAM" id="SSF51735">
    <property type="entry name" value="NAD(P)-binding Rossmann-fold domains"/>
    <property type="match status" value="1"/>
</dbReference>
<dbReference type="InterPro" id="IPR036291">
    <property type="entry name" value="NAD(P)-bd_dom_sf"/>
</dbReference>
<dbReference type="PROSITE" id="PS00061">
    <property type="entry name" value="ADH_SHORT"/>
    <property type="match status" value="1"/>
</dbReference>
<keyword evidence="3" id="KW-0443">Lipid metabolism</keyword>
<dbReference type="InterPro" id="IPR002347">
    <property type="entry name" value="SDR_fam"/>
</dbReference>
<dbReference type="GO" id="GO:0008202">
    <property type="term" value="P:steroid metabolic process"/>
    <property type="evidence" value="ECO:0007669"/>
    <property type="project" value="UniProtKB-KW"/>
</dbReference>
<comment type="similarity">
    <text evidence="1 4">Belongs to the short-chain dehydrogenases/reductases (SDR) family.</text>
</comment>
<dbReference type="PANTHER" id="PTHR42879:SF2">
    <property type="entry name" value="3-OXOACYL-[ACYL-CARRIER-PROTEIN] REDUCTASE FABG"/>
    <property type="match status" value="1"/>
</dbReference>
<reference evidence="6" key="1">
    <citation type="submission" date="2016-10" db="EMBL/GenBank/DDBJ databases">
        <authorList>
            <person name="Varghese N."/>
            <person name="Submissions S."/>
        </authorList>
    </citation>
    <scope>NUCLEOTIDE SEQUENCE [LARGE SCALE GENOMIC DNA]</scope>
    <source>
        <strain evidence="6">XBD2006</strain>
    </source>
</reference>
<name>A0A1G5FQJ8_9FIRM</name>
<protein>
    <submittedName>
        <fullName evidence="5">3-oxoacyl-[acyl-carrier protein] reductase</fullName>
    </submittedName>
</protein>
<dbReference type="GO" id="GO:0016491">
    <property type="term" value="F:oxidoreductase activity"/>
    <property type="evidence" value="ECO:0007669"/>
    <property type="project" value="UniProtKB-KW"/>
</dbReference>
<sequence>MNRKVLITGASRGIGKAIAEAFAAMGDELFLTCKQSEKQLASFADHLRSEYGVKCSSFTCDAADYDSVSDLFARKIKDIDIVINNAGIAHIGLLTDMSVADWRKVMSTNLDSVFFTCKSAATVMLRKHCGKIINITSVWGSVGASCEVAYSASKGGVNAFTKALAKELAPSNIQVNAIACGVIDTAMNREHLTEEDLSALEDEIPAGRMGEATEVAKLAVMLADSPEYMTGQIITLDGGWI</sequence>
<evidence type="ECO:0000256" key="4">
    <source>
        <dbReference type="RuleBase" id="RU000363"/>
    </source>
</evidence>
<keyword evidence="6" id="KW-1185">Reference proteome</keyword>
<evidence type="ECO:0000313" key="6">
    <source>
        <dbReference type="Proteomes" id="UP000183047"/>
    </source>
</evidence>
<dbReference type="InterPro" id="IPR020904">
    <property type="entry name" value="Sc_DH/Rdtase_CS"/>
</dbReference>
<evidence type="ECO:0000256" key="1">
    <source>
        <dbReference type="ARBA" id="ARBA00006484"/>
    </source>
</evidence>
<organism evidence="5 6">
    <name type="scientific">Butyrivibrio hungatei</name>
    <dbReference type="NCBI Taxonomy" id="185008"/>
    <lineage>
        <taxon>Bacteria</taxon>
        <taxon>Bacillati</taxon>
        <taxon>Bacillota</taxon>
        <taxon>Clostridia</taxon>
        <taxon>Lachnospirales</taxon>
        <taxon>Lachnospiraceae</taxon>
        <taxon>Butyrivibrio</taxon>
    </lineage>
</organism>
<evidence type="ECO:0000256" key="3">
    <source>
        <dbReference type="ARBA" id="ARBA00023221"/>
    </source>
</evidence>
<dbReference type="RefSeq" id="WP_074462949.1">
    <property type="nucleotide sequence ID" value="NZ_FMUR01000016.1"/>
</dbReference>
<keyword evidence="2" id="KW-0560">Oxidoreductase</keyword>
<dbReference type="EMBL" id="FMUR01000016">
    <property type="protein sequence ID" value="SCY41407.1"/>
    <property type="molecule type" value="Genomic_DNA"/>
</dbReference>
<dbReference type="PANTHER" id="PTHR42879">
    <property type="entry name" value="3-OXOACYL-(ACYL-CARRIER-PROTEIN) REDUCTASE"/>
    <property type="match status" value="1"/>
</dbReference>
<evidence type="ECO:0000313" key="5">
    <source>
        <dbReference type="EMBL" id="SCY41407.1"/>
    </source>
</evidence>
<dbReference type="OrthoDB" id="9803333at2"/>
<dbReference type="GO" id="GO:0032787">
    <property type="term" value="P:monocarboxylic acid metabolic process"/>
    <property type="evidence" value="ECO:0007669"/>
    <property type="project" value="UniProtKB-ARBA"/>
</dbReference>
<proteinExistence type="inferred from homology"/>
<gene>
    <name evidence="5" type="ORF">SAMN02910451_02495</name>
</gene>
<dbReference type="InterPro" id="IPR050259">
    <property type="entry name" value="SDR"/>
</dbReference>